<reference evidence="1" key="1">
    <citation type="submission" date="2020-10" db="EMBL/GenBank/DDBJ databases">
        <authorList>
            <person name="Muller C M."/>
        </authorList>
    </citation>
    <scope>NUCLEOTIDE SEQUENCE</scope>
    <source>
        <strain evidence="1">THUN-12</strain>
    </source>
</reference>
<accession>A0A9W4CX44</accession>
<sequence>MVEPDKIHRNELLPPPKNHQKLLQYQYSAVFEAEELKEFSKPFGKESCTQSSKIKLDVANARRS</sequence>
<dbReference type="EMBL" id="CAJHIT010000003">
    <property type="protein sequence ID" value="CAD6500440.1"/>
    <property type="molecule type" value="Genomic_DNA"/>
</dbReference>
<name>A0A9W4CX44_BLUGR</name>
<gene>
    <name evidence="1" type="ORF">BGTH12_LOCUS1798</name>
</gene>
<organism evidence="1 2">
    <name type="scientific">Blumeria graminis f. sp. triticale</name>
    <dbReference type="NCBI Taxonomy" id="1689686"/>
    <lineage>
        <taxon>Eukaryota</taxon>
        <taxon>Fungi</taxon>
        <taxon>Dikarya</taxon>
        <taxon>Ascomycota</taxon>
        <taxon>Pezizomycotina</taxon>
        <taxon>Leotiomycetes</taxon>
        <taxon>Erysiphales</taxon>
        <taxon>Erysiphaceae</taxon>
        <taxon>Blumeria</taxon>
    </lineage>
</organism>
<evidence type="ECO:0000313" key="1">
    <source>
        <dbReference type="EMBL" id="CAD6500440.1"/>
    </source>
</evidence>
<comment type="caution">
    <text evidence="1">The sequence shown here is derived from an EMBL/GenBank/DDBJ whole genome shotgun (WGS) entry which is preliminary data.</text>
</comment>
<protein>
    <submittedName>
        <fullName evidence="1">BgTH12-07617</fullName>
    </submittedName>
</protein>
<proteinExistence type="predicted"/>
<dbReference type="AlphaFoldDB" id="A0A9W4CX44"/>
<dbReference type="Proteomes" id="UP000683417">
    <property type="component" value="Unassembled WGS sequence"/>
</dbReference>
<evidence type="ECO:0000313" key="2">
    <source>
        <dbReference type="Proteomes" id="UP000683417"/>
    </source>
</evidence>